<comment type="caution">
    <text evidence="1">The sequence shown here is derived from an EMBL/GenBank/DDBJ whole genome shotgun (WGS) entry which is preliminary data.</text>
</comment>
<keyword evidence="2" id="KW-1185">Reference proteome</keyword>
<evidence type="ECO:0000313" key="1">
    <source>
        <dbReference type="EMBL" id="MDW2797400.1"/>
    </source>
</evidence>
<evidence type="ECO:0000313" key="2">
    <source>
        <dbReference type="Proteomes" id="UP001276854"/>
    </source>
</evidence>
<evidence type="ECO:0008006" key="3">
    <source>
        <dbReference type="Google" id="ProtNLM"/>
    </source>
</evidence>
<protein>
    <recommendedName>
        <fullName evidence="3">Prenyltransferase</fullName>
    </recommendedName>
</protein>
<dbReference type="Proteomes" id="UP001276854">
    <property type="component" value="Unassembled WGS sequence"/>
</dbReference>
<name>A0ABU4GK95_9CLOT</name>
<accession>A0ABU4GK95</accession>
<gene>
    <name evidence="1" type="ORF">RZO55_07400</name>
</gene>
<dbReference type="RefSeq" id="WP_318063651.1">
    <property type="nucleotide sequence ID" value="NZ_JAWONS010000109.1"/>
</dbReference>
<dbReference type="EMBL" id="JAWONS010000109">
    <property type="protein sequence ID" value="MDW2797400.1"/>
    <property type="molecule type" value="Genomic_DNA"/>
</dbReference>
<proteinExistence type="predicted"/>
<dbReference type="InterPro" id="IPR008930">
    <property type="entry name" value="Terpenoid_cyclase/PrenylTrfase"/>
</dbReference>
<reference evidence="1 2" key="1">
    <citation type="submission" date="2023-10" db="EMBL/GenBank/DDBJ databases">
        <title>A novel Glycoside Hydrolase 43-Like Enzyme from Clostrdium boliviensis is an Endo-xylanase, and a Candidate for Xylooligosaccharides Production from Different Xylan Substrates.</title>
        <authorList>
            <person name="Alvarez M.T."/>
            <person name="Rocabado-Villegas L.R."/>
            <person name="Salas-Veizaga D.M."/>
            <person name="Linares-Pasten J.A."/>
            <person name="Gudmundsdottir E.E."/>
            <person name="Hreggvidsson G.O."/>
            <person name="Adlercreutz P."/>
            <person name="Nordberg Karlsson E."/>
        </authorList>
    </citation>
    <scope>NUCLEOTIDE SEQUENCE [LARGE SCALE GENOMIC DNA]</scope>
    <source>
        <strain evidence="1 2">E-1</strain>
    </source>
</reference>
<sequence length="313" mass="37059">MLKMLEKNDFQEIQSWVHRNARPLEYTLWKFHFESGSIEDVLAALAVYQNDDGGFGKILEPDNWNPESTPYNTEFAINILKQVGFYDLTHPIYRGILKHLEDTIYQGFSGWFFTVPGNNVYPHAIWWTHNEKENNEHQNIGITASLSGFILRHTEPEIKLYNKALEYTEMLFDKLSSDDNYGDMGLLGYCSLYEDLKETELHDRFDLKFLKEKTSLMIEEHFHEYVWTNHQDLATVLPTTSVFYYKGKEQVVANALDELINIRPSQGVWGIPWEWYDNGLYVREFAISENWWKSYKTIEKVLFIREHGRLRME</sequence>
<dbReference type="SUPFAM" id="SSF48239">
    <property type="entry name" value="Terpenoid cyclases/Protein prenyltransferases"/>
    <property type="match status" value="1"/>
</dbReference>
<organism evidence="1 2">
    <name type="scientific">Clostridium boliviensis</name>
    <dbReference type="NCBI Taxonomy" id="318465"/>
    <lineage>
        <taxon>Bacteria</taxon>
        <taxon>Bacillati</taxon>
        <taxon>Bacillota</taxon>
        <taxon>Clostridia</taxon>
        <taxon>Eubacteriales</taxon>
        <taxon>Clostridiaceae</taxon>
        <taxon>Clostridium</taxon>
    </lineage>
</organism>